<accession>A0A4Y8WP82</accession>
<organism evidence="1 2">
    <name type="scientific">Porphyromonas levii</name>
    <dbReference type="NCBI Taxonomy" id="28114"/>
    <lineage>
        <taxon>Bacteria</taxon>
        <taxon>Pseudomonadati</taxon>
        <taxon>Bacteroidota</taxon>
        <taxon>Bacteroidia</taxon>
        <taxon>Bacteroidales</taxon>
        <taxon>Porphyromonadaceae</taxon>
        <taxon>Porphyromonas</taxon>
    </lineage>
</organism>
<dbReference type="STRING" id="1122973.GCA_000379925_01568"/>
<protein>
    <submittedName>
        <fullName evidence="1">Uncharacterized protein</fullName>
    </submittedName>
</protein>
<proteinExistence type="predicted"/>
<dbReference type="EMBL" id="SPNC01000184">
    <property type="protein sequence ID" value="TFH94122.1"/>
    <property type="molecule type" value="Genomic_DNA"/>
</dbReference>
<evidence type="ECO:0000313" key="2">
    <source>
        <dbReference type="Proteomes" id="UP000297225"/>
    </source>
</evidence>
<dbReference type="Proteomes" id="UP000297225">
    <property type="component" value="Unassembled WGS sequence"/>
</dbReference>
<dbReference type="OrthoDB" id="9979536at2"/>
<gene>
    <name evidence="1" type="ORF">E4P47_08860</name>
</gene>
<sequence>MDKRTTKRVYLITASWFLLELGLLLANHFLFEITWLLQIAMMLPVISLPQHLIYLRQKNEVAYTDTEHLLICVFAFVVSLIVGLPFYFI</sequence>
<reference evidence="1 2" key="1">
    <citation type="submission" date="2019-03" db="EMBL/GenBank/DDBJ databases">
        <title>Porphyromonas levii Isolated from the Uterus of Dairy Cows.</title>
        <authorList>
            <person name="Francis A.M."/>
        </authorList>
    </citation>
    <scope>NUCLEOTIDE SEQUENCE [LARGE SCALE GENOMIC DNA]</scope>
    <source>
        <strain evidence="1 2">AF5678</strain>
    </source>
</reference>
<keyword evidence="2" id="KW-1185">Reference proteome</keyword>
<evidence type="ECO:0000313" key="1">
    <source>
        <dbReference type="EMBL" id="TFH94122.1"/>
    </source>
</evidence>
<comment type="caution">
    <text evidence="1">The sequence shown here is derived from an EMBL/GenBank/DDBJ whole genome shotgun (WGS) entry which is preliminary data.</text>
</comment>
<dbReference type="RefSeq" id="WP_018358799.1">
    <property type="nucleotide sequence ID" value="NZ_CP197400.1"/>
</dbReference>
<dbReference type="AlphaFoldDB" id="A0A4Y8WP82"/>
<dbReference type="GeneID" id="66798036"/>
<name>A0A4Y8WP82_9PORP</name>